<dbReference type="AlphaFoldDB" id="K6DFP6"/>
<gene>
    <name evidence="1" type="ORF">BAZO_10331</name>
</gene>
<reference evidence="1 2" key="1">
    <citation type="journal article" date="2012" name="Front. Microbiol.">
        <title>Redundancy and modularity in membrane-associated dissimilatory nitrate reduction in Bacillus.</title>
        <authorList>
            <person name="Heylen K."/>
            <person name="Keltjens J."/>
        </authorList>
    </citation>
    <scope>NUCLEOTIDE SEQUENCE [LARGE SCALE GENOMIC DNA]</scope>
    <source>
        <strain evidence="1 2">LMG 9581</strain>
    </source>
</reference>
<name>K6DFP6_SCHAZ</name>
<sequence>MVGIEMDDITAKKLLEIAGRHYKLVYELGNRSTSKERRIEIMEEIQSLRIRRDTIIEGLKKDQIK</sequence>
<dbReference type="STRING" id="1131731.BAZO_10331"/>
<keyword evidence="2" id="KW-1185">Reference proteome</keyword>
<evidence type="ECO:0000313" key="1">
    <source>
        <dbReference type="EMBL" id="EKN67134.1"/>
    </source>
</evidence>
<evidence type="ECO:0000313" key="2">
    <source>
        <dbReference type="Proteomes" id="UP000006315"/>
    </source>
</evidence>
<dbReference type="PATRIC" id="fig|1131731.3.peg.2162"/>
<accession>K6DFP6</accession>
<dbReference type="Proteomes" id="UP000006315">
    <property type="component" value="Unassembled WGS sequence"/>
</dbReference>
<dbReference type="EMBL" id="AJLR01000055">
    <property type="protein sequence ID" value="EKN67134.1"/>
    <property type="molecule type" value="Genomic_DNA"/>
</dbReference>
<dbReference type="RefSeq" id="WP_003331368.1">
    <property type="nucleotide sequence ID" value="NZ_AJLR01000055.1"/>
</dbReference>
<proteinExistence type="predicted"/>
<organism evidence="1 2">
    <name type="scientific">Schinkia azotoformans LMG 9581</name>
    <dbReference type="NCBI Taxonomy" id="1131731"/>
    <lineage>
        <taxon>Bacteria</taxon>
        <taxon>Bacillati</taxon>
        <taxon>Bacillota</taxon>
        <taxon>Bacilli</taxon>
        <taxon>Bacillales</taxon>
        <taxon>Bacillaceae</taxon>
        <taxon>Calidifontibacillus/Schinkia group</taxon>
        <taxon>Schinkia</taxon>
    </lineage>
</organism>
<comment type="caution">
    <text evidence="1">The sequence shown here is derived from an EMBL/GenBank/DDBJ whole genome shotgun (WGS) entry which is preliminary data.</text>
</comment>
<protein>
    <submittedName>
        <fullName evidence="1">Uncharacterized protein</fullName>
    </submittedName>
</protein>